<dbReference type="EMBL" id="LBMM01014634">
    <property type="protein sequence ID" value="KMQ85107.1"/>
    <property type="molecule type" value="Genomic_DNA"/>
</dbReference>
<reference evidence="2 3" key="1">
    <citation type="submission" date="2015-04" db="EMBL/GenBank/DDBJ databases">
        <title>Lasius niger genome sequencing.</title>
        <authorList>
            <person name="Konorov E.A."/>
            <person name="Nikitin M.A."/>
            <person name="Kirill M.V."/>
            <person name="Chang P."/>
        </authorList>
    </citation>
    <scope>NUCLEOTIDE SEQUENCE [LARGE SCALE GENOMIC DNA]</scope>
    <source>
        <tissue evidence="2">Whole</tissue>
    </source>
</reference>
<gene>
    <name evidence="1" type="ORF">RF55_16542</name>
    <name evidence="2" type="ORF">RF55_8741</name>
</gene>
<dbReference type="AlphaFoldDB" id="A0A0J7KMC7"/>
<sequence>MYYFVLSCSMQTVAWNFYVSKSTVSKVIRDTCKIIWDKLSPIYLPRPTTNDYKRYSQDFQELWNMPNCFGAIDGLCLHNFLRKSELISKPENATYCPPNYVDTWDNKGNVISGQWRQCEENITFKNMGRMGANNATRKNVTLRDTLAEYLISPEGAVLWQEAYITRGSF</sequence>
<accession>A0A0J7KMC7</accession>
<comment type="caution">
    <text evidence="2">The sequence shown here is derived from an EMBL/GenBank/DDBJ whole genome shotgun (WGS) entry which is preliminary data.</text>
</comment>
<organism evidence="2 3">
    <name type="scientific">Lasius niger</name>
    <name type="common">Black garden ant</name>
    <dbReference type="NCBI Taxonomy" id="67767"/>
    <lineage>
        <taxon>Eukaryota</taxon>
        <taxon>Metazoa</taxon>
        <taxon>Ecdysozoa</taxon>
        <taxon>Arthropoda</taxon>
        <taxon>Hexapoda</taxon>
        <taxon>Insecta</taxon>
        <taxon>Pterygota</taxon>
        <taxon>Neoptera</taxon>
        <taxon>Endopterygota</taxon>
        <taxon>Hymenoptera</taxon>
        <taxon>Apocrita</taxon>
        <taxon>Aculeata</taxon>
        <taxon>Formicoidea</taxon>
        <taxon>Formicidae</taxon>
        <taxon>Formicinae</taxon>
        <taxon>Lasius</taxon>
        <taxon>Lasius</taxon>
    </lineage>
</organism>
<evidence type="ECO:0000313" key="3">
    <source>
        <dbReference type="Proteomes" id="UP000036403"/>
    </source>
</evidence>
<evidence type="ECO:0000313" key="2">
    <source>
        <dbReference type="EMBL" id="KMQ91399.1"/>
    </source>
</evidence>
<dbReference type="OrthoDB" id="7692402at2759"/>
<evidence type="ECO:0000313" key="1">
    <source>
        <dbReference type="EMBL" id="KMQ85107.1"/>
    </source>
</evidence>
<dbReference type="EMBL" id="LBMM01005584">
    <property type="protein sequence ID" value="KMQ91399.1"/>
    <property type="molecule type" value="Genomic_DNA"/>
</dbReference>
<dbReference type="Proteomes" id="UP000036403">
    <property type="component" value="Unassembled WGS sequence"/>
</dbReference>
<dbReference type="PaxDb" id="67767-A0A0J7KMC7"/>
<protein>
    <submittedName>
        <fullName evidence="2">Nuclease harbi1</fullName>
    </submittedName>
</protein>
<name>A0A0J7KMC7_LASNI</name>
<keyword evidence="3" id="KW-1185">Reference proteome</keyword>
<proteinExistence type="predicted"/>